<protein>
    <recommendedName>
        <fullName evidence="2">Fibronectin type-III domain-containing protein</fullName>
    </recommendedName>
</protein>
<dbReference type="InterPro" id="IPR013783">
    <property type="entry name" value="Ig-like_fold"/>
</dbReference>
<proteinExistence type="predicted"/>
<dbReference type="Gene3D" id="2.60.40.10">
    <property type="entry name" value="Immunoglobulins"/>
    <property type="match status" value="1"/>
</dbReference>
<dbReference type="AlphaFoldDB" id="A0A813EID4"/>
<evidence type="ECO:0000259" key="2">
    <source>
        <dbReference type="PROSITE" id="PS50853"/>
    </source>
</evidence>
<sequence length="321" mass="35613">MEDWDDDEFVSTGSGRFDRPTSASVWLGFIVVFISFCLLPESCFTWSEALWRTHQRLRREMLQLLRLSARGPVFKLLAGCLQPVLTLLAGCVRACSCGRLSSRCRPPHSLCAKASGPTEVMLIWTPLRLPNAFHDERYVIAWRPHSDSGEPLDLPWTEQLIDSNLYGTAQDGRWGTLVDGLPEAACLRVRLCSVNRLGRSKWSHEEVEVITLALLQEDGRPVQRPACARTRMVSAPGIQLCLQCSTPLSAKKCSRTHAKVACRPIFGPDCPHGPFCERCRNRVSEQALPCCVCRGLVDTWVEPAKPLQPAATSSVAALNSS</sequence>
<dbReference type="InterPro" id="IPR036116">
    <property type="entry name" value="FN3_sf"/>
</dbReference>
<dbReference type="SUPFAM" id="SSF49265">
    <property type="entry name" value="Fibronectin type III"/>
    <property type="match status" value="1"/>
</dbReference>
<keyword evidence="1" id="KW-0812">Transmembrane</keyword>
<dbReference type="OrthoDB" id="418861at2759"/>
<accession>A0A813EID4</accession>
<dbReference type="EMBL" id="CAJNNV010012518">
    <property type="protein sequence ID" value="CAE8600858.1"/>
    <property type="molecule type" value="Genomic_DNA"/>
</dbReference>
<reference evidence="3" key="1">
    <citation type="submission" date="2021-02" db="EMBL/GenBank/DDBJ databases">
        <authorList>
            <person name="Dougan E. K."/>
            <person name="Rhodes N."/>
            <person name="Thang M."/>
            <person name="Chan C."/>
        </authorList>
    </citation>
    <scope>NUCLEOTIDE SEQUENCE</scope>
</reference>
<organism evidence="3 4">
    <name type="scientific">Polarella glacialis</name>
    <name type="common">Dinoflagellate</name>
    <dbReference type="NCBI Taxonomy" id="89957"/>
    <lineage>
        <taxon>Eukaryota</taxon>
        <taxon>Sar</taxon>
        <taxon>Alveolata</taxon>
        <taxon>Dinophyceae</taxon>
        <taxon>Suessiales</taxon>
        <taxon>Suessiaceae</taxon>
        <taxon>Polarella</taxon>
    </lineage>
</organism>
<keyword evidence="1" id="KW-1133">Transmembrane helix</keyword>
<dbReference type="InterPro" id="IPR003961">
    <property type="entry name" value="FN3_dom"/>
</dbReference>
<keyword evidence="4" id="KW-1185">Reference proteome</keyword>
<evidence type="ECO:0000313" key="3">
    <source>
        <dbReference type="EMBL" id="CAE8600858.1"/>
    </source>
</evidence>
<dbReference type="Proteomes" id="UP000654075">
    <property type="component" value="Unassembled WGS sequence"/>
</dbReference>
<dbReference type="PROSITE" id="PS50853">
    <property type="entry name" value="FN3"/>
    <property type="match status" value="1"/>
</dbReference>
<comment type="caution">
    <text evidence="3">The sequence shown here is derived from an EMBL/GenBank/DDBJ whole genome shotgun (WGS) entry which is preliminary data.</text>
</comment>
<evidence type="ECO:0000256" key="1">
    <source>
        <dbReference type="SAM" id="Phobius"/>
    </source>
</evidence>
<gene>
    <name evidence="3" type="ORF">PGLA1383_LOCUS19162</name>
</gene>
<dbReference type="CDD" id="cd00063">
    <property type="entry name" value="FN3"/>
    <property type="match status" value="1"/>
</dbReference>
<feature type="transmembrane region" description="Helical" evidence="1">
    <location>
        <begin position="25"/>
        <end position="51"/>
    </location>
</feature>
<keyword evidence="1" id="KW-0472">Membrane</keyword>
<evidence type="ECO:0000313" key="4">
    <source>
        <dbReference type="Proteomes" id="UP000654075"/>
    </source>
</evidence>
<feature type="domain" description="Fibronectin type-III" evidence="2">
    <location>
        <begin position="106"/>
        <end position="214"/>
    </location>
</feature>
<name>A0A813EID4_POLGL</name>